<dbReference type="InterPro" id="IPR033175">
    <property type="entry name" value="PSD-A"/>
</dbReference>
<comment type="similarity">
    <text evidence="11">Belongs to the phosphatidylserine decarboxylase family. PSD-A subfamily.</text>
</comment>
<sequence length="220" mass="24501">MTIRIARGSLSWLLSAGACALVISVAATIDDMFRIPAYFFILLTVFFVGFFRDPQRRPDYDPDITHDHDPVLLAPADGRVMAIDRCGVQIFMNFHNVHVNRAPISGKIESINYIKGSHIPAFTKNSLRNERNEIVIANKDGLCKVTQIAGTITRRIVSYVREGDSVERGGRIGMIRLGSRVDVTIPPGFEPVVHRGDVMRAGETVIAIRRSGIENEQQRS</sequence>
<name>A0A7G9YQD8_9EURY</name>
<comment type="PTM">
    <text evidence="11">Is synthesized initially as an inactive proenzyme. Formation of the active enzyme involves a self-maturation process in which the active site pyruvoyl group is generated from an internal serine residue via an autocatalytic post-translational modification. Two non-identical subunits are generated from the proenzyme in this reaction, and the pyruvate is formed at the N-terminus of the alpha chain, which is derived from the carboxyl end of the proenzyme. The post-translation cleavage follows an unusual pathway, termed non-hydrolytic serinolysis, in which the side chain hydroxyl group of the serine supplies its oxygen atom to form the C-terminus of the beta chain, while the remainder of the serine residue undergoes an oxidative deamination to produce ammonia and the pyruvoyl prosthetic group on the alpha chain.</text>
</comment>
<evidence type="ECO:0000256" key="3">
    <source>
        <dbReference type="ARBA" id="ARBA00022793"/>
    </source>
</evidence>
<keyword evidence="4 11" id="KW-0443">Lipid metabolism</keyword>
<keyword evidence="9 11" id="KW-1208">Phospholipid metabolism</keyword>
<feature type="transmembrane region" description="Helical" evidence="12">
    <location>
        <begin position="35"/>
        <end position="51"/>
    </location>
</feature>
<reference evidence="16" key="1">
    <citation type="submission" date="2020-06" db="EMBL/GenBank/DDBJ databases">
        <title>Unique genomic features of the anaerobic methanotrophic archaea.</title>
        <authorList>
            <person name="Chadwick G.L."/>
            <person name="Skennerton C.T."/>
            <person name="Laso-Perez R."/>
            <person name="Leu A.O."/>
            <person name="Speth D.R."/>
            <person name="Yu H."/>
            <person name="Morgan-Lang C."/>
            <person name="Hatzenpichler R."/>
            <person name="Goudeau D."/>
            <person name="Malmstrom R."/>
            <person name="Brazelton W.J."/>
            <person name="Woyke T."/>
            <person name="Hallam S.J."/>
            <person name="Tyson G.W."/>
            <person name="Wegener G."/>
            <person name="Boetius A."/>
            <person name="Orphan V."/>
        </authorList>
    </citation>
    <scope>NUCLEOTIDE SEQUENCE</scope>
</reference>
<keyword evidence="12" id="KW-1133">Transmembrane helix</keyword>
<evidence type="ECO:0000313" key="15">
    <source>
        <dbReference type="EMBL" id="QNO50152.1"/>
    </source>
</evidence>
<dbReference type="EMBL" id="MT631406">
    <property type="protein sequence ID" value="QNO50152.1"/>
    <property type="molecule type" value="Genomic_DNA"/>
</dbReference>
<dbReference type="PROSITE" id="PS51257">
    <property type="entry name" value="PROKAR_LIPOPROTEIN"/>
    <property type="match status" value="1"/>
</dbReference>
<comment type="function">
    <text evidence="11">Catalyzes the formation of archaetidylethanolamine (PtdEtn) from archaetidylserine (PtdSer).</text>
</comment>
<comment type="subunit">
    <text evidence="11">Heterodimer of a large membrane-associated beta subunit and a small pyruvoyl-containing alpha subunit.</text>
</comment>
<keyword evidence="12" id="KW-0812">Transmembrane</keyword>
<keyword evidence="5 11" id="KW-0472">Membrane</keyword>
<evidence type="ECO:0000256" key="6">
    <source>
        <dbReference type="ARBA" id="ARBA00023145"/>
    </source>
</evidence>
<evidence type="ECO:0000256" key="5">
    <source>
        <dbReference type="ARBA" id="ARBA00023136"/>
    </source>
</evidence>
<keyword evidence="6 11" id="KW-0865">Zymogen</keyword>
<dbReference type="EC" id="4.1.1.-" evidence="11"/>
<keyword evidence="7 11" id="KW-0594">Phospholipid biosynthesis</keyword>
<evidence type="ECO:0000256" key="11">
    <source>
        <dbReference type="HAMAP-Rule" id="MF_00664"/>
    </source>
</evidence>
<dbReference type="GO" id="GO:0008654">
    <property type="term" value="P:phospholipid biosynthetic process"/>
    <property type="evidence" value="ECO:0007669"/>
    <property type="project" value="UniProtKB-UniRule"/>
</dbReference>
<keyword evidence="8 11" id="KW-0456">Lyase</keyword>
<keyword evidence="10 11" id="KW-0670">Pyruvate</keyword>
<feature type="site" description="Cleavage (non-hydrolytic); by autocatalysis" evidence="11">
    <location>
        <begin position="178"/>
        <end position="179"/>
    </location>
</feature>
<dbReference type="EMBL" id="MT631409">
    <property type="protein sequence ID" value="QNO50222.1"/>
    <property type="molecule type" value="Genomic_DNA"/>
</dbReference>
<feature type="chain" id="PRO_5034738283" description="Archaetidylserine decarboxylase alpha chain" evidence="11">
    <location>
        <begin position="179"/>
        <end position="220"/>
    </location>
</feature>
<accession>A0A7G9YQD8</accession>
<dbReference type="PANTHER" id="PTHR35809:SF1">
    <property type="entry name" value="ARCHAETIDYLSERINE DECARBOXYLASE PROENZYME-RELATED"/>
    <property type="match status" value="1"/>
</dbReference>
<dbReference type="PANTHER" id="PTHR35809">
    <property type="entry name" value="ARCHAETIDYLSERINE DECARBOXYLASE PROENZYME-RELATED"/>
    <property type="match status" value="1"/>
</dbReference>
<evidence type="ECO:0000256" key="9">
    <source>
        <dbReference type="ARBA" id="ARBA00023264"/>
    </source>
</evidence>
<comment type="catalytic activity">
    <reaction evidence="11">
        <text>archaetidylserine + H(+) = archaetidylethanolamine + CO2</text>
        <dbReference type="Rhea" id="RHEA:51488"/>
        <dbReference type="ChEBI" id="CHEBI:15378"/>
        <dbReference type="ChEBI" id="CHEBI:16526"/>
        <dbReference type="ChEBI" id="CHEBI:71517"/>
        <dbReference type="ChEBI" id="CHEBI:134176"/>
    </reaction>
</comment>
<evidence type="ECO:0000256" key="10">
    <source>
        <dbReference type="ARBA" id="ARBA00023317"/>
    </source>
</evidence>
<keyword evidence="1 11" id="KW-1003">Cell membrane</keyword>
<evidence type="ECO:0000313" key="14">
    <source>
        <dbReference type="EMBL" id="QNO48632.1"/>
    </source>
</evidence>
<comment type="subcellular location">
    <subcellularLocation>
        <location evidence="11">Cell membrane</location>
        <topology evidence="11">Peripheral membrane protein</topology>
    </subcellularLocation>
</comment>
<dbReference type="HAMAP" id="MF_00664">
    <property type="entry name" value="PS_decarb_PSD_A"/>
    <property type="match status" value="1"/>
</dbReference>
<feature type="chain" id="PRO_5034738281" description="Archaetidylserine decarboxylase beta chain" evidence="11">
    <location>
        <begin position="1"/>
        <end position="178"/>
    </location>
</feature>
<evidence type="ECO:0000313" key="13">
    <source>
        <dbReference type="EMBL" id="QNO48055.1"/>
    </source>
</evidence>
<comment type="cofactor">
    <cofactor evidence="11">
        <name>pyruvate</name>
        <dbReference type="ChEBI" id="CHEBI:15361"/>
    </cofactor>
    <text evidence="11">Binds 1 pyruvoyl group covalently per subunit.</text>
</comment>
<feature type="transmembrane region" description="Helical" evidence="12">
    <location>
        <begin position="12"/>
        <end position="29"/>
    </location>
</feature>
<dbReference type="NCBIfam" id="NF003685">
    <property type="entry name" value="PRK05305.2-5"/>
    <property type="match status" value="1"/>
</dbReference>
<keyword evidence="2 11" id="KW-0444">Lipid biosynthesis</keyword>
<dbReference type="GO" id="GO:0005886">
    <property type="term" value="C:plasma membrane"/>
    <property type="evidence" value="ECO:0007669"/>
    <property type="project" value="UniProtKB-SubCell"/>
</dbReference>
<evidence type="ECO:0000256" key="1">
    <source>
        <dbReference type="ARBA" id="ARBA00022475"/>
    </source>
</evidence>
<organism evidence="16">
    <name type="scientific">Candidatus Methanogaster sp. ANME-2c ERB4</name>
    <dbReference type="NCBI Taxonomy" id="2759911"/>
    <lineage>
        <taxon>Archaea</taxon>
        <taxon>Methanobacteriati</taxon>
        <taxon>Methanobacteriota</taxon>
        <taxon>Stenosarchaea group</taxon>
        <taxon>Methanomicrobia</taxon>
        <taxon>Methanosarcinales</taxon>
        <taxon>ANME-2 cluster</taxon>
        <taxon>Candidatus Methanogasteraceae</taxon>
        <taxon>Candidatus Methanogaster</taxon>
    </lineage>
</organism>
<protein>
    <recommendedName>
        <fullName evidence="11">Putative archaetidylserine decarboxylase proenzyme</fullName>
        <ecNumber evidence="11">4.1.1.-</ecNumber>
    </recommendedName>
    <component>
        <recommendedName>
            <fullName evidence="11">Archaetidylserine decarboxylase alpha chain</fullName>
        </recommendedName>
    </component>
    <component>
        <recommendedName>
            <fullName evidence="11">Archaetidylserine decarboxylase beta chain</fullName>
        </recommendedName>
    </component>
</protein>
<dbReference type="GO" id="GO:0004609">
    <property type="term" value="F:phosphatidylserine decarboxylase activity"/>
    <property type="evidence" value="ECO:0007669"/>
    <property type="project" value="InterPro"/>
</dbReference>
<dbReference type="InterPro" id="IPR003817">
    <property type="entry name" value="PS_Dcarbxylase"/>
</dbReference>
<gene>
    <name evidence="11 16" type="primary">asd</name>
    <name evidence="13" type="ORF">DGMDECAC_00007</name>
    <name evidence="14" type="ORF">LENKHJGJ_00003</name>
    <name evidence="16" type="ORF">LIFGHNMI_00020</name>
    <name evidence="15" type="ORF">MOOMDFED_00020</name>
</gene>
<dbReference type="EMBL" id="MT631295">
    <property type="protein sequence ID" value="QNO48055.1"/>
    <property type="molecule type" value="Genomic_DNA"/>
</dbReference>
<evidence type="ECO:0000256" key="12">
    <source>
        <dbReference type="SAM" id="Phobius"/>
    </source>
</evidence>
<feature type="active site" description="Schiff-base intermediate with substrate; via pyruvic acid" evidence="11">
    <location>
        <position position="179"/>
    </location>
</feature>
<evidence type="ECO:0000256" key="7">
    <source>
        <dbReference type="ARBA" id="ARBA00023209"/>
    </source>
</evidence>
<dbReference type="AlphaFoldDB" id="A0A7G9YQD8"/>
<dbReference type="Pfam" id="PF02666">
    <property type="entry name" value="PS_Dcarbxylase"/>
    <property type="match status" value="1"/>
</dbReference>
<evidence type="ECO:0000256" key="2">
    <source>
        <dbReference type="ARBA" id="ARBA00022516"/>
    </source>
</evidence>
<evidence type="ECO:0000256" key="8">
    <source>
        <dbReference type="ARBA" id="ARBA00023239"/>
    </source>
</evidence>
<proteinExistence type="inferred from homology"/>
<evidence type="ECO:0000313" key="16">
    <source>
        <dbReference type="EMBL" id="QNO50222.1"/>
    </source>
</evidence>
<feature type="modified residue" description="Pyruvic acid (Ser); by autocatalysis" evidence="11">
    <location>
        <position position="179"/>
    </location>
</feature>
<keyword evidence="3 11" id="KW-0210">Decarboxylase</keyword>
<evidence type="ECO:0000256" key="4">
    <source>
        <dbReference type="ARBA" id="ARBA00023098"/>
    </source>
</evidence>
<dbReference type="EMBL" id="MT631357">
    <property type="protein sequence ID" value="QNO48632.1"/>
    <property type="molecule type" value="Genomic_DNA"/>
</dbReference>